<dbReference type="InterPro" id="IPR028275">
    <property type="entry name" value="CLU_N"/>
</dbReference>
<dbReference type="InterPro" id="IPR023231">
    <property type="entry name" value="GSKIP_dom_sf"/>
</dbReference>
<feature type="region of interest" description="Disordered" evidence="2">
    <location>
        <begin position="1245"/>
        <end position="1282"/>
    </location>
</feature>
<dbReference type="CDD" id="cd15466">
    <property type="entry name" value="CLU-central"/>
    <property type="match status" value="1"/>
</dbReference>
<dbReference type="SUPFAM" id="SSF103107">
    <property type="entry name" value="Hypothetical protein c14orf129, hspc210"/>
    <property type="match status" value="1"/>
</dbReference>
<dbReference type="Pfam" id="PF13424">
    <property type="entry name" value="TPR_12"/>
    <property type="match status" value="1"/>
</dbReference>
<dbReference type="Proteomes" id="UP001150569">
    <property type="component" value="Unassembled WGS sequence"/>
</dbReference>
<reference evidence="4" key="1">
    <citation type="submission" date="2022-07" db="EMBL/GenBank/DDBJ databases">
        <title>Phylogenomic reconstructions and comparative analyses of Kickxellomycotina fungi.</title>
        <authorList>
            <person name="Reynolds N.K."/>
            <person name="Stajich J.E."/>
            <person name="Barry K."/>
            <person name="Grigoriev I.V."/>
            <person name="Crous P."/>
            <person name="Smith M.E."/>
        </authorList>
    </citation>
    <scope>NUCLEOTIDE SEQUENCE</scope>
    <source>
        <strain evidence="4">RSA 861</strain>
    </source>
</reference>
<feature type="domain" description="Clu" evidence="3">
    <location>
        <begin position="391"/>
        <end position="633"/>
    </location>
</feature>
<feature type="region of interest" description="Disordered" evidence="2">
    <location>
        <begin position="1"/>
        <end position="33"/>
    </location>
</feature>
<keyword evidence="1" id="KW-0963">Cytoplasm</keyword>
<comment type="caution">
    <text evidence="4">The sequence shown here is derived from an EMBL/GenBank/DDBJ whole genome shotgun (WGS) entry which is preliminary data.</text>
</comment>
<feature type="compositionally biased region" description="Polar residues" evidence="2">
    <location>
        <begin position="1"/>
        <end position="10"/>
    </location>
</feature>
<dbReference type="Pfam" id="PF13374">
    <property type="entry name" value="TPR_10"/>
    <property type="match status" value="2"/>
</dbReference>
<feature type="region of interest" description="Disordered" evidence="2">
    <location>
        <begin position="163"/>
        <end position="241"/>
    </location>
</feature>
<dbReference type="PANTHER" id="PTHR12601">
    <property type="entry name" value="EUKARYOTIC TRANSLATION INITIATION FACTOR 3 SUBUNIT EIF-3"/>
    <property type="match status" value="1"/>
</dbReference>
<dbReference type="InterPro" id="IPR027523">
    <property type="entry name" value="CLU_prot"/>
</dbReference>
<dbReference type="InterPro" id="IPR029071">
    <property type="entry name" value="Ubiquitin-like_domsf"/>
</dbReference>
<feature type="compositionally biased region" description="Low complexity" evidence="2">
    <location>
        <begin position="1269"/>
        <end position="1282"/>
    </location>
</feature>
<dbReference type="GO" id="GO:0048312">
    <property type="term" value="P:intracellular distribution of mitochondria"/>
    <property type="evidence" value="ECO:0007669"/>
    <property type="project" value="TreeGrafter"/>
</dbReference>
<feature type="region of interest" description="Disordered" evidence="2">
    <location>
        <begin position="1333"/>
        <end position="1359"/>
    </location>
</feature>
<dbReference type="PROSITE" id="PS51823">
    <property type="entry name" value="CLU"/>
    <property type="match status" value="1"/>
</dbReference>
<feature type="compositionally biased region" description="Polar residues" evidence="2">
    <location>
        <begin position="163"/>
        <end position="175"/>
    </location>
</feature>
<dbReference type="EMBL" id="JANBPT010000035">
    <property type="protein sequence ID" value="KAJ1929421.1"/>
    <property type="molecule type" value="Genomic_DNA"/>
</dbReference>
<dbReference type="Pfam" id="PF13236">
    <property type="entry name" value="CLU"/>
    <property type="match status" value="1"/>
</dbReference>
<feature type="compositionally biased region" description="Basic residues" evidence="2">
    <location>
        <begin position="183"/>
        <end position="192"/>
    </location>
</feature>
<evidence type="ECO:0000259" key="3">
    <source>
        <dbReference type="PROSITE" id="PS51823"/>
    </source>
</evidence>
<accession>A0A9W8E240</accession>
<proteinExistence type="predicted"/>
<organism evidence="4 5">
    <name type="scientific">Tieghemiomyces parasiticus</name>
    <dbReference type="NCBI Taxonomy" id="78921"/>
    <lineage>
        <taxon>Eukaryota</taxon>
        <taxon>Fungi</taxon>
        <taxon>Fungi incertae sedis</taxon>
        <taxon>Zoopagomycota</taxon>
        <taxon>Kickxellomycotina</taxon>
        <taxon>Dimargaritomycetes</taxon>
        <taxon>Dimargaritales</taxon>
        <taxon>Dimargaritaceae</taxon>
        <taxon>Tieghemiomyces</taxon>
    </lineage>
</organism>
<dbReference type="PANTHER" id="PTHR12601:SF6">
    <property type="entry name" value="CLUSTERED MITOCHONDRIA PROTEIN HOMOLOG"/>
    <property type="match status" value="1"/>
</dbReference>
<sequence length="1359" mass="147751">MDPSQPSTQPEKPVEETLPPQEGVEPSAEEAEQVEPVFELQIKLPQGRAVAFLATANDTVGDVKQNVIESPDGCMHSCFHLEFNGQHLNEYTELRDVEGLETGSEMSIVKDPYTEREVRSHVCRLRDLLVGPYRPSVYSLGIDAGATIYSSLEATLNGTPAVATNGQGAKSSKAATQGPAGPSKRKKNKGKRGPSTLATSPPVAENGGTAEGEGNADATSPPQPAVPKGPHPFQGVDPNQPMVLDSYFPDSYHTDRRVPQCLHHLAVSGWNPVPQYRRLQGDLVYLTVVTLEKKTYQITGAVDGFFVSQSDTDTFRPDPQTSLPHYRNHSLIVLLESLSPLFRGHFRKLQDFITSKPPHELLPATLPHIAYPWCVRGAPTGEHTAQPHTFDTTRASEAYLNFGLEGTDGLRDWNDEIQSHRELPRDSLQDRILRDRLVSKVQAEFTEAAVKGALAVLGGDVTPLNPLEPQDLHMYIHNNIFFSKALDGRNMFTSVGGDPAAHVAAGKDLEGVKTLNSVDTEDLFTLGTVIVDHLGTRIVAQSIVPGIFRRQEDAAPAYGSVDNGATVSTDPEFHALAAKLADTLHLEEQTVVDKDGKPFTLYGSIESKGITGADGRKYLLDLFRLNPVDIEFLETACAADQEGQGSIKPAKAGEGELPRDYPHRLVLLRPELIDAYWEHKAREHAREQAKTKAAKAKSDKEESETEAGPKEDGEKKEGEVKEQDGEAEEDAVAAFKLTFNPDVFCMVKGPEDEAGAAKVREQEAAVRAVSQFLRGTVIPKLVSELASYEVSVLDTSALTKLLHRRGINQRYLGTIATALDRSENPAAVVHVQRVVRQAMVTRAIKHILRRYLPGLTLQEAPVAVAHVLNCLLGTGFNAEPTVPDSKAAYAALTPDTLRAEIQGQVAQRYRYCLPIEALTFDSSAALAQLRDLCLAVGVQLVIRSYNFTAQPLEVDTAESTAADTRPAGNRPSKHSRQLVKTPRVTTFLPEDILALVPQVKDANARSLFAEQTFEAGRISLSQGQRQMGMDLLMESLTLHEQIYGFIHPETGRCYAALAMIHHHLGDKENARDFQRKAVIISERAAGLDDPDTVHNYLNLGLFEHALGNTHAALGCLKHAMDRWQLLVGLGHPDLSTVDTNVATMLQSLQDLAGSHQFLERALRTHERVFGADHLHTAVSRHQLARAHTYTGDFKTALALARPAYEVFQKQLGDEHRMTKESNELVQDLVAGAVITAKVAQAQKLQSSKQTSQVLGGSNKGSKGGKGNVRRNQQQQQQGSSQANVQEMLAPLLAYMGNAGIGGIKNGDAAATTTGSKGHLPLEQLIDYINAGAANAPVGSSSSSKTGKGQPKPATKGNKQ</sequence>
<dbReference type="InterPro" id="IPR033646">
    <property type="entry name" value="CLU-central"/>
</dbReference>
<feature type="compositionally biased region" description="Polar residues" evidence="2">
    <location>
        <begin position="1245"/>
        <end position="1254"/>
    </location>
</feature>
<dbReference type="Pfam" id="PF15044">
    <property type="entry name" value="CLU_N"/>
    <property type="match status" value="1"/>
</dbReference>
<evidence type="ECO:0000256" key="2">
    <source>
        <dbReference type="SAM" id="MobiDB-lite"/>
    </source>
</evidence>
<dbReference type="OrthoDB" id="1414216at2759"/>
<evidence type="ECO:0000313" key="4">
    <source>
        <dbReference type="EMBL" id="KAJ1929421.1"/>
    </source>
</evidence>
<protein>
    <submittedName>
        <fullName evidence="4">Intracellular distribution of mitochondria</fullName>
    </submittedName>
</protein>
<feature type="compositionally biased region" description="Pro residues" evidence="2">
    <location>
        <begin position="221"/>
        <end position="230"/>
    </location>
</feature>
<dbReference type="Gene3D" id="3.30.2280.10">
    <property type="entry name" value="Hypothetical protein (hspc210)"/>
    <property type="match status" value="1"/>
</dbReference>
<feature type="compositionally biased region" description="Basic and acidic residues" evidence="2">
    <location>
        <begin position="707"/>
        <end position="724"/>
    </location>
</feature>
<evidence type="ECO:0000256" key="1">
    <source>
        <dbReference type="ARBA" id="ARBA00022490"/>
    </source>
</evidence>
<name>A0A9W8E240_9FUNG</name>
<feature type="region of interest" description="Disordered" evidence="2">
    <location>
        <begin position="684"/>
        <end position="727"/>
    </location>
</feature>
<feature type="compositionally biased region" description="Low complexity" evidence="2">
    <location>
        <begin position="204"/>
        <end position="219"/>
    </location>
</feature>
<dbReference type="GO" id="GO:0003729">
    <property type="term" value="F:mRNA binding"/>
    <property type="evidence" value="ECO:0007669"/>
    <property type="project" value="TreeGrafter"/>
</dbReference>
<feature type="compositionally biased region" description="Basic and acidic residues" evidence="2">
    <location>
        <begin position="684"/>
        <end position="700"/>
    </location>
</feature>
<dbReference type="SUPFAM" id="SSF54236">
    <property type="entry name" value="Ubiquitin-like"/>
    <property type="match status" value="1"/>
</dbReference>
<gene>
    <name evidence="4" type="primary">CLU1_1</name>
    <name evidence="4" type="ORF">IWQ60_001166</name>
</gene>
<dbReference type="InterPro" id="IPR011990">
    <property type="entry name" value="TPR-like_helical_dom_sf"/>
</dbReference>
<dbReference type="FunFam" id="3.30.2280.10:FF:000002">
    <property type="entry name" value="Clustered mitochondria protein homolog"/>
    <property type="match status" value="1"/>
</dbReference>
<dbReference type="SUPFAM" id="SSF48452">
    <property type="entry name" value="TPR-like"/>
    <property type="match status" value="2"/>
</dbReference>
<dbReference type="GO" id="GO:0005737">
    <property type="term" value="C:cytoplasm"/>
    <property type="evidence" value="ECO:0007669"/>
    <property type="project" value="TreeGrafter"/>
</dbReference>
<feature type="region of interest" description="Disordered" evidence="2">
    <location>
        <begin position="957"/>
        <end position="979"/>
    </location>
</feature>
<evidence type="ECO:0000313" key="5">
    <source>
        <dbReference type="Proteomes" id="UP001150569"/>
    </source>
</evidence>
<keyword evidence="5" id="KW-1185">Reference proteome</keyword>
<dbReference type="Pfam" id="PF12807">
    <property type="entry name" value="eIF3_p135"/>
    <property type="match status" value="1"/>
</dbReference>
<dbReference type="Gene3D" id="1.25.40.10">
    <property type="entry name" value="Tetratricopeptide repeat domain"/>
    <property type="match status" value="2"/>
</dbReference>
<feature type="compositionally biased region" description="Gly residues" evidence="2">
    <location>
        <begin position="1257"/>
        <end position="1266"/>
    </location>
</feature>
<dbReference type="InterPro" id="IPR025697">
    <property type="entry name" value="CLU_dom"/>
</dbReference>